<dbReference type="CDD" id="cd00400">
    <property type="entry name" value="Voltage_gated_ClC"/>
    <property type="match status" value="1"/>
</dbReference>
<evidence type="ECO:0000256" key="6">
    <source>
        <dbReference type="ARBA" id="ARBA00023136"/>
    </source>
</evidence>
<comment type="subcellular location">
    <subcellularLocation>
        <location evidence="1">Membrane</location>
        <topology evidence="1">Multi-pass membrane protein</topology>
    </subcellularLocation>
</comment>
<dbReference type="RefSeq" id="WP_074519507.1">
    <property type="nucleotide sequence ID" value="NZ_FNAK01000007.1"/>
</dbReference>
<dbReference type="InterPro" id="IPR046342">
    <property type="entry name" value="CBS_dom_sf"/>
</dbReference>
<evidence type="ECO:0000313" key="13">
    <source>
        <dbReference type="Proteomes" id="UP000183685"/>
    </source>
</evidence>
<evidence type="ECO:0000256" key="7">
    <source>
        <dbReference type="ARBA" id="ARBA00023173"/>
    </source>
</evidence>
<keyword evidence="2" id="KW-0813">Transport</keyword>
<feature type="transmembrane region" description="Helical" evidence="10">
    <location>
        <begin position="380"/>
        <end position="406"/>
    </location>
</feature>
<dbReference type="Pfam" id="PF00654">
    <property type="entry name" value="Voltage_CLC"/>
    <property type="match status" value="1"/>
</dbReference>
<dbReference type="InterPro" id="IPR014743">
    <property type="entry name" value="Cl-channel_core"/>
</dbReference>
<dbReference type="AlphaFoldDB" id="A0A1G7D8Y4"/>
<dbReference type="Proteomes" id="UP000183685">
    <property type="component" value="Unassembled WGS sequence"/>
</dbReference>
<dbReference type="Pfam" id="PF00571">
    <property type="entry name" value="CBS"/>
    <property type="match status" value="1"/>
</dbReference>
<organism evidence="12 13">
    <name type="scientific">Kordiimonas lacus</name>
    <dbReference type="NCBI Taxonomy" id="637679"/>
    <lineage>
        <taxon>Bacteria</taxon>
        <taxon>Pseudomonadati</taxon>
        <taxon>Pseudomonadota</taxon>
        <taxon>Alphaproteobacteria</taxon>
        <taxon>Kordiimonadales</taxon>
        <taxon>Kordiimonadaceae</taxon>
        <taxon>Kordiimonas</taxon>
    </lineage>
</organism>
<dbReference type="Gene3D" id="3.10.580.10">
    <property type="entry name" value="CBS-domain"/>
    <property type="match status" value="1"/>
</dbReference>
<proteinExistence type="predicted"/>
<keyword evidence="9" id="KW-0407">Ion channel</keyword>
<protein>
    <submittedName>
        <fullName evidence="12">Chloride channel protein, CIC family</fullName>
    </submittedName>
</protein>
<name>A0A1G7D8Y4_9PROT</name>
<dbReference type="Gene3D" id="1.10.3080.10">
    <property type="entry name" value="Clc chloride channel"/>
    <property type="match status" value="1"/>
</dbReference>
<keyword evidence="8" id="KW-0868">Chloride</keyword>
<feature type="transmembrane region" description="Helical" evidence="10">
    <location>
        <begin position="354"/>
        <end position="373"/>
    </location>
</feature>
<accession>A0A1G7D8Y4</accession>
<dbReference type="CDD" id="cd02205">
    <property type="entry name" value="CBS_pair_SF"/>
    <property type="match status" value="1"/>
</dbReference>
<feature type="transmembrane region" description="Helical" evidence="10">
    <location>
        <begin position="323"/>
        <end position="342"/>
    </location>
</feature>
<evidence type="ECO:0000256" key="8">
    <source>
        <dbReference type="ARBA" id="ARBA00023214"/>
    </source>
</evidence>
<dbReference type="GO" id="GO:0034707">
    <property type="term" value="C:chloride channel complex"/>
    <property type="evidence" value="ECO:0007669"/>
    <property type="project" value="UniProtKB-KW"/>
</dbReference>
<evidence type="ECO:0000256" key="4">
    <source>
        <dbReference type="ARBA" id="ARBA00022989"/>
    </source>
</evidence>
<keyword evidence="3 10" id="KW-0812">Transmembrane</keyword>
<keyword evidence="7" id="KW-0869">Chloride channel</keyword>
<dbReference type="InterPro" id="IPR001807">
    <property type="entry name" value="ClC"/>
</dbReference>
<feature type="transmembrane region" description="Helical" evidence="10">
    <location>
        <begin position="205"/>
        <end position="224"/>
    </location>
</feature>
<evidence type="ECO:0000256" key="2">
    <source>
        <dbReference type="ARBA" id="ARBA00022448"/>
    </source>
</evidence>
<evidence type="ECO:0000259" key="11">
    <source>
        <dbReference type="Pfam" id="PF00571"/>
    </source>
</evidence>
<dbReference type="STRING" id="637679.GCA_001550055_02299"/>
<evidence type="ECO:0000256" key="1">
    <source>
        <dbReference type="ARBA" id="ARBA00004141"/>
    </source>
</evidence>
<evidence type="ECO:0000313" key="12">
    <source>
        <dbReference type="EMBL" id="SDE48001.1"/>
    </source>
</evidence>
<evidence type="ECO:0000256" key="5">
    <source>
        <dbReference type="ARBA" id="ARBA00023065"/>
    </source>
</evidence>
<evidence type="ECO:0000256" key="9">
    <source>
        <dbReference type="ARBA" id="ARBA00023303"/>
    </source>
</evidence>
<dbReference type="PANTHER" id="PTHR43427">
    <property type="entry name" value="CHLORIDE CHANNEL PROTEIN CLC-E"/>
    <property type="match status" value="1"/>
</dbReference>
<gene>
    <name evidence="12" type="ORF">SAMN04488071_3006</name>
</gene>
<dbReference type="GO" id="GO:0005254">
    <property type="term" value="F:chloride channel activity"/>
    <property type="evidence" value="ECO:0007669"/>
    <property type="project" value="UniProtKB-KW"/>
</dbReference>
<keyword evidence="5" id="KW-0406">Ion transport</keyword>
<keyword evidence="6 10" id="KW-0472">Membrane</keyword>
<sequence length="602" mass="63734">MPASGKKSGFFGRIRRRVRTTLFSAGGYEFGAITILAVLVGIISGYAAIGFYLAIGELLELIYGLSEAELASGAKHLPFWHIMGALIGGGLVVGQILRLINRHQARGVPNVIEAAALHNGRLGIKSGIASAVATIVSLGSGASMGREGPVVHLGATMASALTRALHLNPSAARTLLGCGVAAAVAASFNAPIAGVFFALEVILGHYALHAFAPIVISAIAGTLVSRAHLGNFPAFETTEYMIVSFWEFPAFFILGIAAALVAVTFMSGMDWGDKVRTKLDKIPFWLQPAIAGVFVGAIAIFYPEILSVGYEATSRALNGEYGFELLVSLMVAKMAATVISYTGRFGGGVFSPSLFLGAMLGGAFGIVAAAIFPELASTPGLYAVVGMGAVASAVLGAPISTMLIVFEITGDYNVTIAVMIASAVSSMVTSAFFERSFFLMQLANRGIRLEGGKATFLLKSARVADHMTRDFFTVRDTEPALKAREMLVTQGGGLLIVTDEAGHMTGTLTFSQLPPDIFDSPEKAQTPVVKFMRDMPQKVKSTDALQLALHRLEMSGEEVLPVISPTQEAVVVGLIRHRDVMKEYNRALLESQGRDHKMGRRA</sequence>
<evidence type="ECO:0000256" key="3">
    <source>
        <dbReference type="ARBA" id="ARBA00022692"/>
    </source>
</evidence>
<dbReference type="PANTHER" id="PTHR43427:SF6">
    <property type="entry name" value="CHLORIDE CHANNEL PROTEIN CLC-E"/>
    <property type="match status" value="1"/>
</dbReference>
<feature type="transmembrane region" description="Helical" evidence="10">
    <location>
        <begin position="175"/>
        <end position="199"/>
    </location>
</feature>
<dbReference type="InterPro" id="IPR000644">
    <property type="entry name" value="CBS_dom"/>
</dbReference>
<dbReference type="SUPFAM" id="SSF54631">
    <property type="entry name" value="CBS-domain pair"/>
    <property type="match status" value="1"/>
</dbReference>
<feature type="transmembrane region" description="Helical" evidence="10">
    <location>
        <begin position="285"/>
        <end position="302"/>
    </location>
</feature>
<feature type="transmembrane region" description="Helical" evidence="10">
    <location>
        <begin position="79"/>
        <end position="100"/>
    </location>
</feature>
<feature type="transmembrane region" description="Helical" evidence="10">
    <location>
        <begin position="245"/>
        <end position="265"/>
    </location>
</feature>
<dbReference type="SUPFAM" id="SSF81340">
    <property type="entry name" value="Clc chloride channel"/>
    <property type="match status" value="1"/>
</dbReference>
<evidence type="ECO:0000256" key="10">
    <source>
        <dbReference type="SAM" id="Phobius"/>
    </source>
</evidence>
<keyword evidence="13" id="KW-1185">Reference proteome</keyword>
<dbReference type="EMBL" id="FNAK01000007">
    <property type="protein sequence ID" value="SDE48001.1"/>
    <property type="molecule type" value="Genomic_DNA"/>
</dbReference>
<feature type="domain" description="CBS" evidence="11">
    <location>
        <begin position="463"/>
        <end position="511"/>
    </location>
</feature>
<dbReference type="PRINTS" id="PR00762">
    <property type="entry name" value="CLCHANNEL"/>
</dbReference>
<dbReference type="InterPro" id="IPR050368">
    <property type="entry name" value="ClC-type_chloride_channel"/>
</dbReference>
<feature type="transmembrane region" description="Helical" evidence="10">
    <location>
        <begin position="21"/>
        <end position="54"/>
    </location>
</feature>
<feature type="transmembrane region" description="Helical" evidence="10">
    <location>
        <begin position="412"/>
        <end position="433"/>
    </location>
</feature>
<keyword evidence="4 10" id="KW-1133">Transmembrane helix</keyword>
<reference evidence="12 13" key="1">
    <citation type="submission" date="2016-10" db="EMBL/GenBank/DDBJ databases">
        <authorList>
            <person name="de Groot N.N."/>
        </authorList>
    </citation>
    <scope>NUCLEOTIDE SEQUENCE [LARGE SCALE GENOMIC DNA]</scope>
    <source>
        <strain evidence="12 13">CGMCC 1.9109</strain>
    </source>
</reference>